<protein>
    <submittedName>
        <fullName evidence="12">Uncharacterized protein</fullName>
    </submittedName>
</protein>
<feature type="transmembrane region" description="Helical" evidence="11">
    <location>
        <begin position="344"/>
        <end position="365"/>
    </location>
</feature>
<dbReference type="PANTHER" id="PTHR21522:SF32">
    <property type="entry name" value="OTOPETRIN-2"/>
    <property type="match status" value="1"/>
</dbReference>
<keyword evidence="7 11" id="KW-1133">Transmembrane helix</keyword>
<keyword evidence="13" id="KW-1185">Reference proteome</keyword>
<evidence type="ECO:0000256" key="7">
    <source>
        <dbReference type="ARBA" id="ARBA00022989"/>
    </source>
</evidence>
<keyword evidence="5 11" id="KW-0812">Transmembrane</keyword>
<feature type="transmembrane region" description="Helical" evidence="11">
    <location>
        <begin position="69"/>
        <end position="90"/>
    </location>
</feature>
<gene>
    <name evidence="12" type="ORF">MGAL_10B031025</name>
</gene>
<feature type="transmembrane region" description="Helical" evidence="11">
    <location>
        <begin position="149"/>
        <end position="171"/>
    </location>
</feature>
<evidence type="ECO:0000256" key="8">
    <source>
        <dbReference type="ARBA" id="ARBA00023065"/>
    </source>
</evidence>
<keyword evidence="10" id="KW-0407">Ion channel</keyword>
<keyword evidence="4" id="KW-1003">Cell membrane</keyword>
<feature type="transmembrane region" description="Helical" evidence="11">
    <location>
        <begin position="416"/>
        <end position="437"/>
    </location>
</feature>
<evidence type="ECO:0000313" key="13">
    <source>
        <dbReference type="Proteomes" id="UP000596742"/>
    </source>
</evidence>
<accession>A0A8B6D6X8</accession>
<evidence type="ECO:0000256" key="5">
    <source>
        <dbReference type="ARBA" id="ARBA00022692"/>
    </source>
</evidence>
<dbReference type="AlphaFoldDB" id="A0A8B6D6X8"/>
<dbReference type="GO" id="GO:0005886">
    <property type="term" value="C:plasma membrane"/>
    <property type="evidence" value="ECO:0007669"/>
    <property type="project" value="UniProtKB-SubCell"/>
</dbReference>
<organism evidence="12 13">
    <name type="scientific">Mytilus galloprovincialis</name>
    <name type="common">Mediterranean mussel</name>
    <dbReference type="NCBI Taxonomy" id="29158"/>
    <lineage>
        <taxon>Eukaryota</taxon>
        <taxon>Metazoa</taxon>
        <taxon>Spiralia</taxon>
        <taxon>Lophotrochozoa</taxon>
        <taxon>Mollusca</taxon>
        <taxon>Bivalvia</taxon>
        <taxon>Autobranchia</taxon>
        <taxon>Pteriomorphia</taxon>
        <taxon>Mytilida</taxon>
        <taxon>Mytiloidea</taxon>
        <taxon>Mytilidae</taxon>
        <taxon>Mytilinae</taxon>
        <taxon>Mytilus</taxon>
    </lineage>
</organism>
<keyword evidence="9 11" id="KW-0472">Membrane</keyword>
<feature type="transmembrane region" description="Helical" evidence="11">
    <location>
        <begin position="499"/>
        <end position="519"/>
    </location>
</feature>
<comment type="similarity">
    <text evidence="2">Belongs to the otopetrin family.</text>
</comment>
<sequence>MDAIKSIFRAAFVLPLTAGNVVAGRSNGKRMHDGRISGLTILSSSVIIVAEIMLTAVGIQQNNERALDVARPFLIVLNFCGIVSCFAVGCREKQRSRQNINSSVENATKSLRLKFLCLFCFGCVIYRIIKLAVHVKCKVYLRPNDSVGQAVLFDFASVMFHTVQLFFIYLFSKQEFRRSLFTFYGLIMLVVANFSNWIYHSAHGYDFLSNNSSSHSHSNISRCHHSKSETSLEDYPDLANPFLDPMRLEYSLLALIFISEMWPQMRSHVFRNLDDDNDEFYVNTELTPLLQSGDQQQVTAMSRTLVSSVKTKYSTIALGALLISPRLILEFMETVALIKLDFVLLSIYVNIAEHALLIIVVVRCFHIMSNQCQPRNSDDSCSVGDIMLILSFLATVGYYAMHLMAHIFALVPSYRIILTIKGLIRIVAYYFQTVYILQMKKYRIISVNGKTSVRFMCLFLSLVHLGFWFSDTFFVAQFLYKNSLYNTVLYANIQHVRQFWFPFVIFFKFECFVSLYGLYKSK</sequence>
<evidence type="ECO:0000256" key="9">
    <source>
        <dbReference type="ARBA" id="ARBA00023136"/>
    </source>
</evidence>
<proteinExistence type="inferred from homology"/>
<evidence type="ECO:0000256" key="10">
    <source>
        <dbReference type="ARBA" id="ARBA00023303"/>
    </source>
</evidence>
<evidence type="ECO:0000256" key="3">
    <source>
        <dbReference type="ARBA" id="ARBA00022448"/>
    </source>
</evidence>
<feature type="transmembrane region" description="Helical" evidence="11">
    <location>
        <begin position="458"/>
        <end position="479"/>
    </location>
</feature>
<comment type="caution">
    <text evidence="12">The sequence shown here is derived from an EMBL/GenBank/DDBJ whole genome shotgun (WGS) entry which is preliminary data.</text>
</comment>
<evidence type="ECO:0000256" key="1">
    <source>
        <dbReference type="ARBA" id="ARBA00004651"/>
    </source>
</evidence>
<dbReference type="Proteomes" id="UP000596742">
    <property type="component" value="Unassembled WGS sequence"/>
</dbReference>
<evidence type="ECO:0000256" key="6">
    <source>
        <dbReference type="ARBA" id="ARBA00022781"/>
    </source>
</evidence>
<dbReference type="OrthoDB" id="6161089at2759"/>
<feature type="transmembrane region" description="Helical" evidence="11">
    <location>
        <begin position="386"/>
        <end position="410"/>
    </location>
</feature>
<keyword evidence="6" id="KW-0375">Hydrogen ion transport</keyword>
<evidence type="ECO:0000256" key="2">
    <source>
        <dbReference type="ARBA" id="ARBA00006513"/>
    </source>
</evidence>
<keyword evidence="8" id="KW-0406">Ion transport</keyword>
<dbReference type="GO" id="GO:0015252">
    <property type="term" value="F:proton channel activity"/>
    <property type="evidence" value="ECO:0007669"/>
    <property type="project" value="InterPro"/>
</dbReference>
<dbReference type="InterPro" id="IPR004878">
    <property type="entry name" value="Otopetrin"/>
</dbReference>
<reference evidence="12" key="1">
    <citation type="submission" date="2018-11" db="EMBL/GenBank/DDBJ databases">
        <authorList>
            <person name="Alioto T."/>
            <person name="Alioto T."/>
        </authorList>
    </citation>
    <scope>NUCLEOTIDE SEQUENCE</scope>
</reference>
<feature type="transmembrane region" description="Helical" evidence="11">
    <location>
        <begin position="111"/>
        <end position="129"/>
    </location>
</feature>
<evidence type="ECO:0000313" key="12">
    <source>
        <dbReference type="EMBL" id="VDI14372.1"/>
    </source>
</evidence>
<dbReference type="EMBL" id="UYJE01002867">
    <property type="protein sequence ID" value="VDI14372.1"/>
    <property type="molecule type" value="Genomic_DNA"/>
</dbReference>
<comment type="subcellular location">
    <subcellularLocation>
        <location evidence="1">Cell membrane</location>
        <topology evidence="1">Multi-pass membrane protein</topology>
    </subcellularLocation>
</comment>
<dbReference type="PANTHER" id="PTHR21522">
    <property type="entry name" value="PROTON CHANNEL OTOP"/>
    <property type="match status" value="1"/>
</dbReference>
<feature type="transmembrane region" description="Helical" evidence="11">
    <location>
        <begin position="180"/>
        <end position="199"/>
    </location>
</feature>
<feature type="transmembrane region" description="Helical" evidence="11">
    <location>
        <begin position="36"/>
        <end position="57"/>
    </location>
</feature>
<evidence type="ECO:0000256" key="4">
    <source>
        <dbReference type="ARBA" id="ARBA00022475"/>
    </source>
</evidence>
<evidence type="ECO:0000256" key="11">
    <source>
        <dbReference type="SAM" id="Phobius"/>
    </source>
</evidence>
<keyword evidence="3" id="KW-0813">Transport</keyword>
<name>A0A8B6D6X8_MYTGA</name>